<dbReference type="CDD" id="cd00198">
    <property type="entry name" value="vWFA"/>
    <property type="match status" value="1"/>
</dbReference>
<dbReference type="Pfam" id="PF00092">
    <property type="entry name" value="VWA"/>
    <property type="match status" value="1"/>
</dbReference>
<dbReference type="PROSITE" id="PS50234">
    <property type="entry name" value="VWFA"/>
    <property type="match status" value="2"/>
</dbReference>
<organism evidence="3 4">
    <name type="scientific">Clostridium butyricum</name>
    <dbReference type="NCBI Taxonomy" id="1492"/>
    <lineage>
        <taxon>Bacteria</taxon>
        <taxon>Bacillati</taxon>
        <taxon>Bacillota</taxon>
        <taxon>Clostridia</taxon>
        <taxon>Eubacteriales</taxon>
        <taxon>Clostridiaceae</taxon>
        <taxon>Clostridium</taxon>
    </lineage>
</organism>
<sequence>MFSKVKLKFSLFALSIFCMCILSNIFTDNEKVSAMSSIDGSNIKVSLSSNTDVTVKEGESTNIKYSVKPQEYTTGIDEAVFLVDVSNNMKDKDNGTRGRGQFAQNVPVNINDLVNNSEKNLGISMNIKGTVIGFADDAYSLINQNLDKDMNNVQMRQSNNIDGIANNIIGTINNMSSKERNINNALEKADLLFQDSSNNTGKNQNKAIIIISSGKINNINSSTMNKIKNSGSRIIILDVSSSDDNSTDSESESNLKSVISNLSGDENYLFKEIHPSDSTSLSKDDKEKIAMNKNIYFKIIPKYTDYADSSVWRPALQSAIYGSVGNNVSNNSYKVENAKLTFDLGGNFQIGDRALIEYNGQKKYVNINTVGNNKINIDVSEFITYIKDTYGFKPTYDNIVVSFDVTAIGAGGTFGKDSDGKDLSKFSYKESLGNAELNREFPLETPIVRVGTNDKPQISIKLDRLKVNNVETKNYSNLCSGDEIEFTYKISAEDLQIEDINEEVKKDIVLILDTSGSMNFNFYNDSIPYNEKDKRIYSLKQSAKQFINKFNNKDNIRIGIIPYSYYSGYANNIKQLTEINDNNKKSYENYIDNIKVEGATNQGDGIREAGKMLLNTDGNSKKYVILITDGEATAITIEKPNLIINDSAYYWANNVLSFRNGDLVSRQYWYGARYTDDYYNDIVYFNNGSSFYVNPIYDFNSVKNTRYVDFGDNKLNEIKIKKATDYATNIGRRLKQSIPELKAMTIGCALNQDTVDLAKEVNNSMDGDYFSANDSNSMESIFDELADSILSDYDIKNVKLNFNIPEQFELSSNDSNIIDAGSSYEKSLPNIIYHLNYDKTKYSADPVYFTIKLKVKNNSNAGNVNFGNDSQVSYDSILNNRLSKELPIDKLRIINKRFPDIKVELQSPKDVNYDGNNIDIKYKINADSFSYEDIYGELNAKDIYWVIDSDAMKNFNIGNNIFNKIISDDKLKALKARYSFITYGDSNGDAEGIKYYNGTIDFRQTENEGVYGEYITNLINYASDQTSVMGKYNIVPALNKVRQINAEGRSDSNITELIDQNRKNTVDKYIVIVGKNSIDDSNQLGNIARQLKAEGYKIITLNLGDIPIRDNWKYQGGYTNSQEGLIDANNNLKDVHCKLSDIIMPGNETLDEKKDDNYFLKINYDKFNETKKNESQMNQFWNQQDNFSTNWLNNQISPEIANKFIGSITDEFKINNMKFSFDLQNKCILNGKSYTLNGINDIPNNDNNVIEFQIPGISYKFNSSTGEYENISFNKSNEPIMTLNIRPNYNIIEDFAFSNNEAFFRYNDIFYSKEESIKLETPNIRFNKNKERPDLF</sequence>
<evidence type="ECO:0000313" key="3">
    <source>
        <dbReference type="EMBL" id="PPV17431.1"/>
    </source>
</evidence>
<name>A0A2S7FEH9_CLOBU</name>
<dbReference type="InterPro" id="IPR002035">
    <property type="entry name" value="VWF_A"/>
</dbReference>
<dbReference type="Gene3D" id="3.40.50.410">
    <property type="entry name" value="von Willebrand factor, type A domain"/>
    <property type="match status" value="2"/>
</dbReference>
<accession>A0A2S7FEH9</accession>
<dbReference type="Proteomes" id="UP000238081">
    <property type="component" value="Unassembled WGS sequence"/>
</dbReference>
<feature type="domain" description="VWFA" evidence="2">
    <location>
        <begin position="78"/>
        <end position="289"/>
    </location>
</feature>
<feature type="domain" description="VWFA" evidence="2">
    <location>
        <begin position="507"/>
        <end position="785"/>
    </location>
</feature>
<dbReference type="PANTHER" id="PTHR10579:SF43">
    <property type="entry name" value="ZINC FINGER (C3HC4-TYPE RING FINGER) FAMILY PROTEIN"/>
    <property type="match status" value="1"/>
</dbReference>
<dbReference type="PANTHER" id="PTHR10579">
    <property type="entry name" value="CALCIUM-ACTIVATED CHLORIDE CHANNEL REGULATOR"/>
    <property type="match status" value="1"/>
</dbReference>
<dbReference type="RefSeq" id="WP_043664567.1">
    <property type="nucleotide sequence ID" value="NZ_JSEG01000012.1"/>
</dbReference>
<dbReference type="InterPro" id="IPR036465">
    <property type="entry name" value="vWFA_dom_sf"/>
</dbReference>
<evidence type="ECO:0000313" key="4">
    <source>
        <dbReference type="Proteomes" id="UP000238081"/>
    </source>
</evidence>
<feature type="signal peptide" evidence="1">
    <location>
        <begin position="1"/>
        <end position="24"/>
    </location>
</feature>
<feature type="chain" id="PRO_5038719799" description="VWFA domain-containing protein" evidence="1">
    <location>
        <begin position="25"/>
        <end position="1336"/>
    </location>
</feature>
<protein>
    <recommendedName>
        <fullName evidence="2">VWFA domain-containing protein</fullName>
    </recommendedName>
</protein>
<reference evidence="3 4" key="1">
    <citation type="submission" date="2016-01" db="EMBL/GenBank/DDBJ databases">
        <title>Characterization of the Clostridium difficile lineages that are prevalent in Hong Kong and China.</title>
        <authorList>
            <person name="Kwok J.S.-L."/>
            <person name="Lam W.-Y."/>
            <person name="Ip M."/>
            <person name="Chan T.-F."/>
            <person name="Hawkey P.M."/>
            <person name="Tsui S.K.-W."/>
        </authorList>
    </citation>
    <scope>NUCLEOTIDE SEQUENCE [LARGE SCALE GENOMIC DNA]</scope>
    <source>
        <strain evidence="3 4">300064</strain>
    </source>
</reference>
<gene>
    <name evidence="3" type="ORF">AWN73_07885</name>
</gene>
<dbReference type="InterPro" id="IPR051266">
    <property type="entry name" value="CLCR"/>
</dbReference>
<dbReference type="SMART" id="SM00327">
    <property type="entry name" value="VWA"/>
    <property type="match status" value="2"/>
</dbReference>
<dbReference type="EMBL" id="LRDH01000024">
    <property type="protein sequence ID" value="PPV17431.1"/>
    <property type="molecule type" value="Genomic_DNA"/>
</dbReference>
<dbReference type="SUPFAM" id="SSF53300">
    <property type="entry name" value="vWA-like"/>
    <property type="match status" value="2"/>
</dbReference>
<comment type="caution">
    <text evidence="3">The sequence shown here is derived from an EMBL/GenBank/DDBJ whole genome shotgun (WGS) entry which is preliminary data.</text>
</comment>
<evidence type="ECO:0000259" key="2">
    <source>
        <dbReference type="PROSITE" id="PS50234"/>
    </source>
</evidence>
<keyword evidence="1" id="KW-0732">Signal</keyword>
<proteinExistence type="predicted"/>
<evidence type="ECO:0000256" key="1">
    <source>
        <dbReference type="SAM" id="SignalP"/>
    </source>
</evidence>